<dbReference type="InterPro" id="IPR013785">
    <property type="entry name" value="Aldolase_TIM"/>
</dbReference>
<dbReference type="PRINTS" id="PR00368">
    <property type="entry name" value="FADPNR"/>
</dbReference>
<dbReference type="Pfam" id="PF00724">
    <property type="entry name" value="Oxidored_FMN"/>
    <property type="match status" value="1"/>
</dbReference>
<organism evidence="12 13">
    <name type="scientific">Halanaerobium saccharolyticum</name>
    <dbReference type="NCBI Taxonomy" id="43595"/>
    <lineage>
        <taxon>Bacteria</taxon>
        <taxon>Bacillati</taxon>
        <taxon>Bacillota</taxon>
        <taxon>Clostridia</taxon>
        <taxon>Halanaerobiales</taxon>
        <taxon>Halanaerobiaceae</taxon>
        <taxon>Halanaerobium</taxon>
    </lineage>
</organism>
<comment type="cofactor">
    <cofactor evidence="2">
        <name>[4Fe-4S] cluster</name>
        <dbReference type="ChEBI" id="CHEBI:49883"/>
    </cofactor>
</comment>
<gene>
    <name evidence="12" type="ORF">C8C77_1013</name>
</gene>
<dbReference type="InterPro" id="IPR001155">
    <property type="entry name" value="OxRdtase_FMN_N"/>
</dbReference>
<dbReference type="OrthoDB" id="10014at2"/>
<dbReference type="AlphaFoldDB" id="A0A4R7Z7G7"/>
<keyword evidence="5" id="KW-0288">FMN</keyword>
<keyword evidence="9" id="KW-0411">Iron-sulfur</keyword>
<comment type="similarity">
    <text evidence="3">In the N-terminal section; belongs to the NADH:flavin oxidoreductase/NADH oxidase family.</text>
</comment>
<comment type="cofactor">
    <cofactor evidence="1">
        <name>FMN</name>
        <dbReference type="ChEBI" id="CHEBI:58210"/>
    </cofactor>
</comment>
<keyword evidence="8" id="KW-0408">Iron</keyword>
<sequence length="630" mass="69654">MKYPNLFKPIKINGLMLKNRIIATPTGAYNNDDKALGGAGLVITEGVFVEPGKSSWSSADDPYAFAKYEVEGTREKLITARQAGSKASLEIAHAGQYARVKDYAVGPTGFVRDDGTEVISMDERMMEETLEWYGKTAWNAKDIGYDMIFMHFGHGWLPAQFLSPLFNKRSDEYGGSLENRARFPRKILERVREVVGPDFPIDMRISAYEWVEGSIEFQDVVEFIKMVEPLIDTVQISAGLDINLEGNVHASTTIFEPHMPNVDWASEVKENVNIPVSVVGAIMTPEEAEELLADGKVDMVALGRPLIADPDWPQKAMEGRAEDIVPCIRCLQCYHIASNRRNVGCSVNPRYRNKTRIPQKIKEAEKSKKVVIVGAGPGGLKAAQIAAKRGHEVILFEKEKKLGGLIRTSHYEEYKIDLKRYLDYIIRQVKESDVNIRTGVEVTPEMVKDINPDSLIIAVGSEPVIPSIPGVNKEHVITAVKAIYNSELIGNKIVIIGGGSIGCELGLEYSLLKEHDVSIIEMTSELAAGGNDLYRIGLRQKMDKADTLTRLTETKCQEITEDGVIVEEKGSNERFIEADTVILAVGLKPDKKAAEAFYGITPDTAMIGDCERARTVMEATLEGCSIALNL</sequence>
<accession>A0A4R7Z7G7</accession>
<dbReference type="GO" id="GO:0016491">
    <property type="term" value="F:oxidoreductase activity"/>
    <property type="evidence" value="ECO:0007669"/>
    <property type="project" value="UniProtKB-KW"/>
</dbReference>
<evidence type="ECO:0000256" key="8">
    <source>
        <dbReference type="ARBA" id="ARBA00023004"/>
    </source>
</evidence>
<dbReference type="CDD" id="cd02803">
    <property type="entry name" value="OYE_like_FMN_family"/>
    <property type="match status" value="1"/>
</dbReference>
<dbReference type="Gene3D" id="3.20.20.70">
    <property type="entry name" value="Aldolase class I"/>
    <property type="match status" value="1"/>
</dbReference>
<dbReference type="InterPro" id="IPR051793">
    <property type="entry name" value="NADH:flavin_oxidoreductase"/>
</dbReference>
<keyword evidence="7" id="KW-0560">Oxidoreductase</keyword>
<dbReference type="InterPro" id="IPR023753">
    <property type="entry name" value="FAD/NAD-binding_dom"/>
</dbReference>
<dbReference type="SUPFAM" id="SSF51395">
    <property type="entry name" value="FMN-linked oxidoreductases"/>
    <property type="match status" value="1"/>
</dbReference>
<dbReference type="PANTHER" id="PTHR42917">
    <property type="entry name" value="2,4-DIENOYL-COA REDUCTASE"/>
    <property type="match status" value="1"/>
</dbReference>
<dbReference type="RefSeq" id="WP_111570934.1">
    <property type="nucleotide sequence ID" value="NZ_QLME01000002.1"/>
</dbReference>
<evidence type="ECO:0000256" key="5">
    <source>
        <dbReference type="ARBA" id="ARBA00022643"/>
    </source>
</evidence>
<dbReference type="Gene3D" id="3.40.50.720">
    <property type="entry name" value="NAD(P)-binding Rossmann-like Domain"/>
    <property type="match status" value="1"/>
</dbReference>
<reference evidence="12 13" key="1">
    <citation type="submission" date="2019-03" db="EMBL/GenBank/DDBJ databases">
        <title>Subsurface microbial communities from deep shales in Ohio and West Virginia, USA.</title>
        <authorList>
            <person name="Wrighton K."/>
        </authorList>
    </citation>
    <scope>NUCLEOTIDE SEQUENCE [LARGE SCALE GENOMIC DNA]</scope>
    <source>
        <strain evidence="12 13">MSL9.2</strain>
    </source>
</reference>
<feature type="domain" description="NADH:flavin oxidoreductase/NADH oxidase N-terminal" evidence="10">
    <location>
        <begin position="5"/>
        <end position="322"/>
    </location>
</feature>
<name>A0A4R7Z7G7_9FIRM</name>
<dbReference type="InterPro" id="IPR036188">
    <property type="entry name" value="FAD/NAD-bd_sf"/>
</dbReference>
<keyword evidence="4" id="KW-0285">Flavoprotein</keyword>
<dbReference type="EMBL" id="SODA01000001">
    <property type="protein sequence ID" value="TDW07534.1"/>
    <property type="molecule type" value="Genomic_DNA"/>
</dbReference>
<dbReference type="GO" id="GO:0046872">
    <property type="term" value="F:metal ion binding"/>
    <property type="evidence" value="ECO:0007669"/>
    <property type="project" value="UniProtKB-KW"/>
</dbReference>
<evidence type="ECO:0000256" key="7">
    <source>
        <dbReference type="ARBA" id="ARBA00023002"/>
    </source>
</evidence>
<evidence type="ECO:0000313" key="13">
    <source>
        <dbReference type="Proteomes" id="UP000294697"/>
    </source>
</evidence>
<comment type="caution">
    <text evidence="12">The sequence shown here is derived from an EMBL/GenBank/DDBJ whole genome shotgun (WGS) entry which is preliminary data.</text>
</comment>
<evidence type="ECO:0000313" key="12">
    <source>
        <dbReference type="EMBL" id="TDW07534.1"/>
    </source>
</evidence>
<dbReference type="PANTHER" id="PTHR42917:SF2">
    <property type="entry name" value="2,4-DIENOYL-COA REDUCTASE [(2E)-ENOYL-COA-PRODUCING]"/>
    <property type="match status" value="1"/>
</dbReference>
<evidence type="ECO:0000256" key="9">
    <source>
        <dbReference type="ARBA" id="ARBA00023014"/>
    </source>
</evidence>
<evidence type="ECO:0000256" key="2">
    <source>
        <dbReference type="ARBA" id="ARBA00001966"/>
    </source>
</evidence>
<evidence type="ECO:0000256" key="3">
    <source>
        <dbReference type="ARBA" id="ARBA00011048"/>
    </source>
</evidence>
<evidence type="ECO:0000256" key="1">
    <source>
        <dbReference type="ARBA" id="ARBA00001917"/>
    </source>
</evidence>
<evidence type="ECO:0000256" key="6">
    <source>
        <dbReference type="ARBA" id="ARBA00022723"/>
    </source>
</evidence>
<dbReference type="Pfam" id="PF07992">
    <property type="entry name" value="Pyr_redox_2"/>
    <property type="match status" value="1"/>
</dbReference>
<dbReference type="Proteomes" id="UP000294697">
    <property type="component" value="Unassembled WGS sequence"/>
</dbReference>
<evidence type="ECO:0000259" key="11">
    <source>
        <dbReference type="Pfam" id="PF07992"/>
    </source>
</evidence>
<dbReference type="GO" id="GO:0051536">
    <property type="term" value="F:iron-sulfur cluster binding"/>
    <property type="evidence" value="ECO:0007669"/>
    <property type="project" value="UniProtKB-KW"/>
</dbReference>
<protein>
    <submittedName>
        <fullName evidence="12">2,4-dienoyl-CoA reductase-like NADH-dependent reductase (Old Yellow Enzyme family)</fullName>
    </submittedName>
</protein>
<dbReference type="SUPFAM" id="SSF51905">
    <property type="entry name" value="FAD/NAD(P)-binding domain"/>
    <property type="match status" value="1"/>
</dbReference>
<feature type="domain" description="FAD/NAD(P)-binding" evidence="11">
    <location>
        <begin position="368"/>
        <end position="595"/>
    </location>
</feature>
<evidence type="ECO:0000259" key="10">
    <source>
        <dbReference type="Pfam" id="PF00724"/>
    </source>
</evidence>
<dbReference type="PRINTS" id="PR00469">
    <property type="entry name" value="PNDRDTASEII"/>
</dbReference>
<proteinExistence type="inferred from homology"/>
<keyword evidence="6" id="KW-0479">Metal-binding</keyword>
<dbReference type="Gene3D" id="3.50.50.60">
    <property type="entry name" value="FAD/NAD(P)-binding domain"/>
    <property type="match status" value="1"/>
</dbReference>
<dbReference type="GO" id="GO:0010181">
    <property type="term" value="F:FMN binding"/>
    <property type="evidence" value="ECO:0007669"/>
    <property type="project" value="InterPro"/>
</dbReference>
<evidence type="ECO:0000256" key="4">
    <source>
        <dbReference type="ARBA" id="ARBA00022630"/>
    </source>
</evidence>